<dbReference type="PROSITE" id="PS01124">
    <property type="entry name" value="HTH_ARAC_FAMILY_2"/>
    <property type="match status" value="1"/>
</dbReference>
<sequence>MQATTHTIPQDLFQAEDLPEMNVFDYFATEDHLNSKVILRQHVISFLVNGQKKIHFSNDTVEVDNQYAVMMASGNCLMSECLGGSNSYQSVLLFFSSENVSNFFLKYPQFVRAKAERQNAFFVLEQDNYIQHLVASLRLYLQKPQLLSSAIVTLKWEEIMLYLIDKYGDSFVVFLQGLLLNQQEVSFRKVIEDNLYTNLNLEELAFLCNMSLSTFKRHFTSIYHESPGKWLQAKRLERAKELLSHGDMKASEIYQLFGYENLSNFSAAFKHQFGVSPRQIA</sequence>
<protein>
    <submittedName>
        <fullName evidence="5">AraC family transcriptional regulator</fullName>
    </submittedName>
</protein>
<gene>
    <name evidence="5" type="ORF">QM524_18085</name>
</gene>
<dbReference type="RefSeq" id="WP_283345628.1">
    <property type="nucleotide sequence ID" value="NZ_JASHIF010000017.1"/>
</dbReference>
<keyword evidence="6" id="KW-1185">Reference proteome</keyword>
<dbReference type="Pfam" id="PF12833">
    <property type="entry name" value="HTH_18"/>
    <property type="match status" value="1"/>
</dbReference>
<dbReference type="InterPro" id="IPR054015">
    <property type="entry name" value="ExsA-like_N"/>
</dbReference>
<dbReference type="Proteomes" id="UP001236507">
    <property type="component" value="Unassembled WGS sequence"/>
</dbReference>
<dbReference type="PANTHER" id="PTHR43280">
    <property type="entry name" value="ARAC-FAMILY TRANSCRIPTIONAL REGULATOR"/>
    <property type="match status" value="1"/>
</dbReference>
<evidence type="ECO:0000256" key="2">
    <source>
        <dbReference type="ARBA" id="ARBA00023125"/>
    </source>
</evidence>
<evidence type="ECO:0000256" key="1">
    <source>
        <dbReference type="ARBA" id="ARBA00023015"/>
    </source>
</evidence>
<comment type="caution">
    <text evidence="5">The sequence shown here is derived from an EMBL/GenBank/DDBJ whole genome shotgun (WGS) entry which is preliminary data.</text>
</comment>
<dbReference type="SMART" id="SM00342">
    <property type="entry name" value="HTH_ARAC"/>
    <property type="match status" value="1"/>
</dbReference>
<dbReference type="InterPro" id="IPR009057">
    <property type="entry name" value="Homeodomain-like_sf"/>
</dbReference>
<keyword evidence="2" id="KW-0238">DNA-binding</keyword>
<dbReference type="EMBL" id="JASHIF010000017">
    <property type="protein sequence ID" value="MDI9861132.1"/>
    <property type="molecule type" value="Genomic_DNA"/>
</dbReference>
<evidence type="ECO:0000313" key="5">
    <source>
        <dbReference type="EMBL" id="MDI9861132.1"/>
    </source>
</evidence>
<dbReference type="InterPro" id="IPR018060">
    <property type="entry name" value="HTH_AraC"/>
</dbReference>
<keyword evidence="1" id="KW-0805">Transcription regulation</keyword>
<evidence type="ECO:0000313" key="6">
    <source>
        <dbReference type="Proteomes" id="UP001236507"/>
    </source>
</evidence>
<dbReference type="Pfam" id="PF22200">
    <property type="entry name" value="ExsA_N"/>
    <property type="match status" value="1"/>
</dbReference>
<dbReference type="Gene3D" id="1.10.10.60">
    <property type="entry name" value="Homeodomain-like"/>
    <property type="match status" value="2"/>
</dbReference>
<evidence type="ECO:0000259" key="4">
    <source>
        <dbReference type="PROSITE" id="PS01124"/>
    </source>
</evidence>
<accession>A0ABT6YCH7</accession>
<name>A0ABT6YCH7_9BACT</name>
<organism evidence="5 6">
    <name type="scientific">Flectobacillus roseus</name>
    <dbReference type="NCBI Taxonomy" id="502259"/>
    <lineage>
        <taxon>Bacteria</taxon>
        <taxon>Pseudomonadati</taxon>
        <taxon>Bacteroidota</taxon>
        <taxon>Cytophagia</taxon>
        <taxon>Cytophagales</taxon>
        <taxon>Flectobacillaceae</taxon>
        <taxon>Flectobacillus</taxon>
    </lineage>
</organism>
<dbReference type="SUPFAM" id="SSF46689">
    <property type="entry name" value="Homeodomain-like"/>
    <property type="match status" value="2"/>
</dbReference>
<keyword evidence="3" id="KW-0804">Transcription</keyword>
<feature type="domain" description="HTH araC/xylS-type" evidence="4">
    <location>
        <begin position="185"/>
        <end position="281"/>
    </location>
</feature>
<dbReference type="PANTHER" id="PTHR43280:SF2">
    <property type="entry name" value="HTH-TYPE TRANSCRIPTIONAL REGULATOR EXSA"/>
    <property type="match status" value="1"/>
</dbReference>
<reference evidence="5 6" key="1">
    <citation type="submission" date="2023-05" db="EMBL/GenBank/DDBJ databases">
        <title>Novel species of genus Flectobacillus isolated from stream in China.</title>
        <authorList>
            <person name="Lu H."/>
        </authorList>
    </citation>
    <scope>NUCLEOTIDE SEQUENCE [LARGE SCALE GENOMIC DNA]</scope>
    <source>
        <strain evidence="5 6">KCTC 42575</strain>
    </source>
</reference>
<proteinExistence type="predicted"/>
<evidence type="ECO:0000256" key="3">
    <source>
        <dbReference type="ARBA" id="ARBA00023163"/>
    </source>
</evidence>